<dbReference type="AlphaFoldDB" id="A0A6A7N210"/>
<evidence type="ECO:0000313" key="1">
    <source>
        <dbReference type="EMBL" id="MQA39063.1"/>
    </source>
</evidence>
<organism evidence="1 2">
    <name type="scientific">Rugamonas aquatica</name>
    <dbReference type="NCBI Taxonomy" id="2743357"/>
    <lineage>
        <taxon>Bacteria</taxon>
        <taxon>Pseudomonadati</taxon>
        <taxon>Pseudomonadota</taxon>
        <taxon>Betaproteobacteria</taxon>
        <taxon>Burkholderiales</taxon>
        <taxon>Oxalobacteraceae</taxon>
        <taxon>Telluria group</taxon>
        <taxon>Rugamonas</taxon>
    </lineage>
</organism>
<accession>A0A6A7N210</accession>
<dbReference type="EMBL" id="WHUG01000004">
    <property type="protein sequence ID" value="MQA39063.1"/>
    <property type="molecule type" value="Genomic_DNA"/>
</dbReference>
<comment type="caution">
    <text evidence="1">The sequence shown here is derived from an EMBL/GenBank/DDBJ whole genome shotgun (WGS) entry which is preliminary data.</text>
</comment>
<dbReference type="RefSeq" id="WP_152838356.1">
    <property type="nucleotide sequence ID" value="NZ_WHUG01000004.1"/>
</dbReference>
<gene>
    <name evidence="1" type="ORF">GEV02_12940</name>
</gene>
<protein>
    <submittedName>
        <fullName evidence="1">Uncharacterized protein</fullName>
    </submittedName>
</protein>
<evidence type="ECO:0000313" key="2">
    <source>
        <dbReference type="Proteomes" id="UP000440498"/>
    </source>
</evidence>
<keyword evidence="2" id="KW-1185">Reference proteome</keyword>
<proteinExistence type="predicted"/>
<dbReference type="Proteomes" id="UP000440498">
    <property type="component" value="Unassembled WGS sequence"/>
</dbReference>
<sequence>MATGLLGKVALAATTNTAVYTVTAGKSATANIRVINRDLINSVTLRLAMCPPGYTAPAAPANADYIEPIDLVLPAGGVLEESAMAMSAGEVVVAYASAATVTVRVYGFES</sequence>
<name>A0A6A7N210_9BURK</name>
<reference evidence="1 2" key="1">
    <citation type="submission" date="2019-10" db="EMBL/GenBank/DDBJ databases">
        <title>Two novel species isolated from a subtropical stream in China.</title>
        <authorList>
            <person name="Lu H."/>
        </authorList>
    </citation>
    <scope>NUCLEOTIDE SEQUENCE [LARGE SCALE GENOMIC DNA]</scope>
    <source>
        <strain evidence="1 2">FT29W</strain>
    </source>
</reference>